<dbReference type="GO" id="GO:0008033">
    <property type="term" value="P:tRNA processing"/>
    <property type="evidence" value="ECO:0007669"/>
    <property type="project" value="UniProtKB-KW"/>
</dbReference>
<comment type="cofactor">
    <cofactor evidence="5">
        <name>1D-myo-inositol hexakisphosphate</name>
        <dbReference type="ChEBI" id="CHEBI:58130"/>
    </cofactor>
</comment>
<evidence type="ECO:0000256" key="6">
    <source>
        <dbReference type="ARBA" id="ARBA00037784"/>
    </source>
</evidence>
<dbReference type="InterPro" id="IPR002466">
    <property type="entry name" value="A_deamin"/>
</dbReference>
<keyword evidence="3" id="KW-0378">Hydrolase</keyword>
<dbReference type="AlphaFoldDB" id="A0A8B8IKF3"/>
<evidence type="ECO:0000256" key="3">
    <source>
        <dbReference type="ARBA" id="ARBA00022801"/>
    </source>
</evidence>
<name>A0A8B8IKF3_VANTA</name>
<evidence type="ECO:0000256" key="4">
    <source>
        <dbReference type="ARBA" id="ARBA00022833"/>
    </source>
</evidence>
<evidence type="ECO:0000256" key="7">
    <source>
        <dbReference type="ARBA" id="ARBA00038326"/>
    </source>
</evidence>
<dbReference type="RefSeq" id="XP_026496877.2">
    <property type="nucleotide sequence ID" value="XM_026641092.2"/>
</dbReference>
<dbReference type="GO" id="GO:0043829">
    <property type="term" value="F:tRNA-specific adenosine-37 deaminase activity"/>
    <property type="evidence" value="ECO:0007669"/>
    <property type="project" value="UniProtKB-EC"/>
</dbReference>
<dbReference type="GeneID" id="113401256"/>
<evidence type="ECO:0000259" key="12">
    <source>
        <dbReference type="PROSITE" id="PS50141"/>
    </source>
</evidence>
<evidence type="ECO:0000256" key="8">
    <source>
        <dbReference type="ARBA" id="ARBA00038940"/>
    </source>
</evidence>
<organism evidence="13 14">
    <name type="scientific">Vanessa tameamea</name>
    <name type="common">Kamehameha butterfly</name>
    <dbReference type="NCBI Taxonomy" id="334116"/>
    <lineage>
        <taxon>Eukaryota</taxon>
        <taxon>Metazoa</taxon>
        <taxon>Ecdysozoa</taxon>
        <taxon>Arthropoda</taxon>
        <taxon>Hexapoda</taxon>
        <taxon>Insecta</taxon>
        <taxon>Pterygota</taxon>
        <taxon>Neoptera</taxon>
        <taxon>Endopterygota</taxon>
        <taxon>Lepidoptera</taxon>
        <taxon>Glossata</taxon>
        <taxon>Ditrysia</taxon>
        <taxon>Papilionoidea</taxon>
        <taxon>Nymphalidae</taxon>
        <taxon>Nymphalinae</taxon>
        <taxon>Vanessa</taxon>
    </lineage>
</organism>
<dbReference type="Pfam" id="PF02137">
    <property type="entry name" value="A_deamin"/>
    <property type="match status" value="1"/>
</dbReference>
<keyword evidence="2" id="KW-0479">Metal-binding</keyword>
<dbReference type="PANTHER" id="PTHR46516:SF1">
    <property type="entry name" value="TRNA-SPECIFIC ADENOSINE DEAMINASE 1"/>
    <property type="match status" value="1"/>
</dbReference>
<dbReference type="SMART" id="SM00552">
    <property type="entry name" value="ADEAMc"/>
    <property type="match status" value="1"/>
</dbReference>
<comment type="catalytic activity">
    <reaction evidence="11">
        <text>adenosine(37) in tRNA(Ala) + H2O + H(+) = inosine(37) in tRNA(Ala) + NH4(+)</text>
        <dbReference type="Rhea" id="RHEA:50968"/>
        <dbReference type="Rhea" id="RHEA-COMP:12855"/>
        <dbReference type="Rhea" id="RHEA-COMP:12856"/>
        <dbReference type="ChEBI" id="CHEBI:15377"/>
        <dbReference type="ChEBI" id="CHEBI:15378"/>
        <dbReference type="ChEBI" id="CHEBI:28938"/>
        <dbReference type="ChEBI" id="CHEBI:74411"/>
        <dbReference type="ChEBI" id="CHEBI:82852"/>
        <dbReference type="EC" id="3.5.4.34"/>
    </reaction>
</comment>
<gene>
    <name evidence="14" type="primary">LOC113401256</name>
</gene>
<evidence type="ECO:0000256" key="5">
    <source>
        <dbReference type="ARBA" id="ARBA00037026"/>
    </source>
</evidence>
<dbReference type="PROSITE" id="PS50141">
    <property type="entry name" value="A_DEAMIN_EDITASE"/>
    <property type="match status" value="1"/>
</dbReference>
<proteinExistence type="inferred from homology"/>
<sequence>MPNICVDSIAEKCINLYEKLPKSGKPIENEWTVLSCVVQYDKVSTTFDVVSLGTGSKCIGVSKMSPAGNILNDSHAEAFARRGFLIYLYENIINTIENKQSIFHKEEEKFRLRDNIEFIFYSSQMPCGDASIMTKMGEEDDFGYMIISSKREAQNDNCHIESKRQKLDIHRTGAKCLPNTEQDPKMPGVNYHLLGQVRTKPGRGDRTLSVSCSDKMARWIHVGIQGALLDILLSEPIFIRYFIFGAGVPYCDISLHRALLKRKCDNAIEKRLPCIPEFYRCSKIFPDIRGEHKMRPAAGSIIWIKTSQNLTEVAVHGQKLGVTKKKANSLSGSLCISKYNIYKKFHEVLLKQKTLCSSVCGEELLCNIEYNNMKRKAVRYKKNWHETRDTFFKIWTSKPDIWNFCLNNNTN</sequence>
<protein>
    <recommendedName>
        <fullName evidence="9">tRNA-specific adenosine deaminase 1</fullName>
        <ecNumber evidence="8">3.5.4.34</ecNumber>
    </recommendedName>
    <alternativeName>
        <fullName evidence="10">tRNA-specific adenosine-37 deaminase</fullName>
    </alternativeName>
</protein>
<accession>A0A8B8IKF3</accession>
<dbReference type="EC" id="3.5.4.34" evidence="8"/>
<evidence type="ECO:0000256" key="2">
    <source>
        <dbReference type="ARBA" id="ARBA00022723"/>
    </source>
</evidence>
<evidence type="ECO:0000256" key="1">
    <source>
        <dbReference type="ARBA" id="ARBA00022694"/>
    </source>
</evidence>
<dbReference type="OMA" id="HPKKITY"/>
<keyword evidence="13" id="KW-1185">Reference proteome</keyword>
<evidence type="ECO:0000256" key="9">
    <source>
        <dbReference type="ARBA" id="ARBA00040502"/>
    </source>
</evidence>
<evidence type="ECO:0000313" key="14">
    <source>
        <dbReference type="RefSeq" id="XP_026496877.2"/>
    </source>
</evidence>
<dbReference type="OrthoDB" id="10268011at2759"/>
<evidence type="ECO:0000256" key="10">
    <source>
        <dbReference type="ARBA" id="ARBA00041760"/>
    </source>
</evidence>
<dbReference type="GO" id="GO:0003723">
    <property type="term" value="F:RNA binding"/>
    <property type="evidence" value="ECO:0007669"/>
    <property type="project" value="InterPro"/>
</dbReference>
<comment type="similarity">
    <text evidence="7">Belongs to the ADAT1 family.</text>
</comment>
<comment type="function">
    <text evidence="6">Specifically deaminates adenosine-37 to inosine in tRNA-Ala.</text>
</comment>
<dbReference type="Proteomes" id="UP001652626">
    <property type="component" value="Chromosome 7"/>
</dbReference>
<evidence type="ECO:0000256" key="11">
    <source>
        <dbReference type="ARBA" id="ARBA00047635"/>
    </source>
</evidence>
<keyword evidence="4" id="KW-0862">Zinc</keyword>
<keyword evidence="1" id="KW-0819">tRNA processing</keyword>
<dbReference type="GO" id="GO:0046872">
    <property type="term" value="F:metal ion binding"/>
    <property type="evidence" value="ECO:0007669"/>
    <property type="project" value="UniProtKB-KW"/>
</dbReference>
<dbReference type="PANTHER" id="PTHR46516">
    <property type="entry name" value="TRNA-SPECIFIC ADENOSINE DEAMINASE 1"/>
    <property type="match status" value="1"/>
</dbReference>
<feature type="domain" description="A to I editase" evidence="12">
    <location>
        <begin position="51"/>
        <end position="273"/>
    </location>
</feature>
<evidence type="ECO:0000313" key="13">
    <source>
        <dbReference type="Proteomes" id="UP001652626"/>
    </source>
</evidence>
<reference evidence="14" key="1">
    <citation type="submission" date="2025-08" db="UniProtKB">
        <authorList>
            <consortium name="RefSeq"/>
        </authorList>
    </citation>
    <scope>IDENTIFICATION</scope>
    <source>
        <tissue evidence="14">Whole body</tissue>
    </source>
</reference>